<dbReference type="Proteomes" id="UP001162029">
    <property type="component" value="Unassembled WGS sequence"/>
</dbReference>
<reference evidence="2" key="1">
    <citation type="submission" date="2022-12" db="EMBL/GenBank/DDBJ databases">
        <authorList>
            <person name="Webb A."/>
        </authorList>
    </citation>
    <scope>NUCLEOTIDE SEQUENCE</scope>
    <source>
        <strain evidence="2">Pd1</strain>
    </source>
</reference>
<feature type="transmembrane region" description="Helical" evidence="1">
    <location>
        <begin position="173"/>
        <end position="192"/>
    </location>
</feature>
<protein>
    <submittedName>
        <fullName evidence="2">Uncharacterized protein</fullName>
    </submittedName>
</protein>
<comment type="caution">
    <text evidence="2">The sequence shown here is derived from an EMBL/GenBank/DDBJ whole genome shotgun (WGS) entry which is preliminary data.</text>
</comment>
<evidence type="ECO:0000313" key="3">
    <source>
        <dbReference type="Proteomes" id="UP001162029"/>
    </source>
</evidence>
<dbReference type="EMBL" id="CANTFM010002281">
    <property type="protein sequence ID" value="CAI5745425.1"/>
    <property type="molecule type" value="Genomic_DNA"/>
</dbReference>
<feature type="transmembrane region" description="Helical" evidence="1">
    <location>
        <begin position="143"/>
        <end position="161"/>
    </location>
</feature>
<feature type="transmembrane region" description="Helical" evidence="1">
    <location>
        <begin position="212"/>
        <end position="232"/>
    </location>
</feature>
<evidence type="ECO:0000313" key="2">
    <source>
        <dbReference type="EMBL" id="CAI5745425.1"/>
    </source>
</evidence>
<keyword evidence="1" id="KW-0472">Membrane</keyword>
<evidence type="ECO:0000256" key="1">
    <source>
        <dbReference type="SAM" id="Phobius"/>
    </source>
</evidence>
<feature type="transmembrane region" description="Helical" evidence="1">
    <location>
        <begin position="16"/>
        <end position="36"/>
    </location>
</feature>
<feature type="transmembrane region" description="Helical" evidence="1">
    <location>
        <begin position="48"/>
        <end position="67"/>
    </location>
</feature>
<keyword evidence="1" id="KW-0812">Transmembrane</keyword>
<accession>A0AAV0VBC8</accession>
<organism evidence="2 3">
    <name type="scientific">Peronospora destructor</name>
    <dbReference type="NCBI Taxonomy" id="86335"/>
    <lineage>
        <taxon>Eukaryota</taxon>
        <taxon>Sar</taxon>
        <taxon>Stramenopiles</taxon>
        <taxon>Oomycota</taxon>
        <taxon>Peronosporomycetes</taxon>
        <taxon>Peronosporales</taxon>
        <taxon>Peronosporaceae</taxon>
        <taxon>Peronospora</taxon>
    </lineage>
</organism>
<keyword evidence="3" id="KW-1185">Reference proteome</keyword>
<gene>
    <name evidence="2" type="ORF">PDE001_LOCUS10504</name>
</gene>
<name>A0AAV0VBC8_9STRA</name>
<proteinExistence type="predicted"/>
<sequence length="279" mass="32549">MSELFRLYLDAVRDSYAAAYSLLIVAPLTLLASSVLLYRGKKTTRLQVYLVSLVVPMLAVCLPMWYLPEETNVYRVLMMGRHETPYQWSQKYVFYRKQFQSGSMSIESWNKIDSAYDKIYSEKSRYLYDFWGPGQEEMSVYETHGNVGLFYLLWFAIIYAVTTPKAAQAASKVSFVGLIALLCIELTVRLTRYDPAIKELSPFITPREYLLWGHRIFPILVFAAVLMTKTFFIDLEKHHQRVLIYMLEKNKETAKELQLINQALTPEVEVDETLQKRKK</sequence>
<keyword evidence="1" id="KW-1133">Transmembrane helix</keyword>
<dbReference type="AlphaFoldDB" id="A0AAV0VBC8"/>